<accession>E6TWQ3</accession>
<gene>
    <name evidence="4" type="ordered locus">Bcell_0454</name>
</gene>
<dbReference type="KEGG" id="bco:Bcell_0454"/>
<dbReference type="InterPro" id="IPR029051">
    <property type="entry name" value="DUF4352"/>
</dbReference>
<dbReference type="EMBL" id="CP002394">
    <property type="protein sequence ID" value="ADU28736.1"/>
    <property type="molecule type" value="Genomic_DNA"/>
</dbReference>
<dbReference type="AlphaFoldDB" id="E6TWQ3"/>
<dbReference type="Proteomes" id="UP000001401">
    <property type="component" value="Chromosome"/>
</dbReference>
<organism evidence="4 5">
    <name type="scientific">Evansella cellulosilytica (strain ATCC 21833 / DSM 2522 / FERM P-1141 / JCM 9156 / N-4)</name>
    <name type="common">Bacillus cellulosilyticus</name>
    <dbReference type="NCBI Taxonomy" id="649639"/>
    <lineage>
        <taxon>Bacteria</taxon>
        <taxon>Bacillati</taxon>
        <taxon>Bacillota</taxon>
        <taxon>Bacilli</taxon>
        <taxon>Bacillales</taxon>
        <taxon>Bacillaceae</taxon>
        <taxon>Evansella</taxon>
    </lineage>
</organism>
<dbReference type="HOGENOM" id="CLU_1615690_0_0_9"/>
<feature type="signal peptide" evidence="2">
    <location>
        <begin position="1"/>
        <end position="19"/>
    </location>
</feature>
<sequence length="164" mass="17916" precursor="true">MKKSLLVLIVVLLSSFLLACSGETLGKGKAKEVEVNESINYHDEFEYTVLSIVRTDSYEYESSFGAPATLEAEEGKEIVILNIEVTNISDEEQGAFQSLHLLDGNQVNYQKVLFSKDSLSTTTPLLPGGKTSGPVIYEVTKGNELEFRIATLGGDPVEQTIILP</sequence>
<evidence type="ECO:0000313" key="5">
    <source>
        <dbReference type="Proteomes" id="UP000001401"/>
    </source>
</evidence>
<keyword evidence="1 2" id="KW-0732">Signal</keyword>
<evidence type="ECO:0000256" key="2">
    <source>
        <dbReference type="SAM" id="SignalP"/>
    </source>
</evidence>
<proteinExistence type="predicted"/>
<feature type="chain" id="PRO_5039066467" description="DUF4352 domain-containing protein" evidence="2">
    <location>
        <begin position="20"/>
        <end position="164"/>
    </location>
</feature>
<feature type="domain" description="DUF4352" evidence="3">
    <location>
        <begin position="43"/>
        <end position="147"/>
    </location>
</feature>
<evidence type="ECO:0000313" key="4">
    <source>
        <dbReference type="EMBL" id="ADU28736.1"/>
    </source>
</evidence>
<evidence type="ECO:0000256" key="1">
    <source>
        <dbReference type="ARBA" id="ARBA00022729"/>
    </source>
</evidence>
<name>E6TWQ3_EVAC2</name>
<dbReference type="Pfam" id="PF11611">
    <property type="entry name" value="DUF4352"/>
    <property type="match status" value="1"/>
</dbReference>
<reference evidence="4 5" key="1">
    <citation type="submission" date="2010-12" db="EMBL/GenBank/DDBJ databases">
        <title>Complete sequence of Bacillus cellulosilyticus DSM 2522.</title>
        <authorList>
            <consortium name="US DOE Joint Genome Institute"/>
            <person name="Lucas S."/>
            <person name="Copeland A."/>
            <person name="Lapidus A."/>
            <person name="Cheng J.-F."/>
            <person name="Bruce D."/>
            <person name="Goodwin L."/>
            <person name="Pitluck S."/>
            <person name="Chertkov O."/>
            <person name="Detter J.C."/>
            <person name="Han C."/>
            <person name="Tapia R."/>
            <person name="Land M."/>
            <person name="Hauser L."/>
            <person name="Jeffries C."/>
            <person name="Kyrpides N."/>
            <person name="Ivanova N."/>
            <person name="Mikhailova N."/>
            <person name="Brumm P."/>
            <person name="Mead D."/>
            <person name="Woyke T."/>
        </authorList>
    </citation>
    <scope>NUCLEOTIDE SEQUENCE [LARGE SCALE GENOMIC DNA]</scope>
    <source>
        <strain evidence="5">ATCC 21833 / DSM 2522 / FERM P-1141 / JCM 9156 / N-4</strain>
    </source>
</reference>
<dbReference type="PROSITE" id="PS51257">
    <property type="entry name" value="PROKAR_LIPOPROTEIN"/>
    <property type="match status" value="1"/>
</dbReference>
<protein>
    <recommendedName>
        <fullName evidence="3">DUF4352 domain-containing protein</fullName>
    </recommendedName>
</protein>
<keyword evidence="5" id="KW-1185">Reference proteome</keyword>
<dbReference type="InterPro" id="IPR029050">
    <property type="entry name" value="Immunoprotect_excell_Ig-like"/>
</dbReference>
<dbReference type="Gene3D" id="2.60.40.1240">
    <property type="match status" value="1"/>
</dbReference>
<evidence type="ECO:0000259" key="3">
    <source>
        <dbReference type="Pfam" id="PF11611"/>
    </source>
</evidence>
<dbReference type="RefSeq" id="WP_013487077.1">
    <property type="nucleotide sequence ID" value="NC_014829.1"/>
</dbReference>